<protein>
    <recommendedName>
        <fullName evidence="5 11">Dolichyl-diphosphooligosaccharide--protein glycosyltransferase subunit 1</fullName>
    </recommendedName>
</protein>
<evidence type="ECO:0000256" key="11">
    <source>
        <dbReference type="RuleBase" id="RU361143"/>
    </source>
</evidence>
<dbReference type="PANTHER" id="PTHR21049:SF0">
    <property type="entry name" value="DOLICHYL-DIPHOSPHOOLIGOSACCHARIDE--PROTEIN GLYCOSYLTRANSFERASE SUBUNIT 1"/>
    <property type="match status" value="1"/>
</dbReference>
<keyword evidence="10 11" id="KW-0472">Membrane</keyword>
<comment type="subcellular location">
    <subcellularLocation>
        <location evidence="2 11">Endoplasmic reticulum membrane</location>
        <topology evidence="2 11">Single-pass type I membrane protein</topology>
    </subcellularLocation>
</comment>
<keyword evidence="8 11" id="KW-0256">Endoplasmic reticulum</keyword>
<dbReference type="GO" id="GO:0018279">
    <property type="term" value="P:protein N-linked glycosylation via asparagine"/>
    <property type="evidence" value="ECO:0007669"/>
    <property type="project" value="TreeGrafter"/>
</dbReference>
<evidence type="ECO:0000256" key="1">
    <source>
        <dbReference type="ARBA" id="ARBA00002791"/>
    </source>
</evidence>
<reference evidence="12" key="1">
    <citation type="submission" date="2015-11" db="EMBL/GenBank/DDBJ databases">
        <title>De novo transcriptome assembly of four potential Pierce s Disease insect vectors from Arizona vineyards.</title>
        <authorList>
            <person name="Tassone E.E."/>
        </authorList>
    </citation>
    <scope>NUCLEOTIDE SEQUENCE</scope>
</reference>
<name>A0A1B6MNY6_9HEMI</name>
<comment type="pathway">
    <text evidence="3 11">Protein modification; protein glycosylation.</text>
</comment>
<evidence type="ECO:0000256" key="4">
    <source>
        <dbReference type="ARBA" id="ARBA00008905"/>
    </source>
</evidence>
<gene>
    <name evidence="12" type="ORF">g.5189</name>
</gene>
<organism evidence="12">
    <name type="scientific">Graphocephala atropunctata</name>
    <dbReference type="NCBI Taxonomy" id="36148"/>
    <lineage>
        <taxon>Eukaryota</taxon>
        <taxon>Metazoa</taxon>
        <taxon>Ecdysozoa</taxon>
        <taxon>Arthropoda</taxon>
        <taxon>Hexapoda</taxon>
        <taxon>Insecta</taxon>
        <taxon>Pterygota</taxon>
        <taxon>Neoptera</taxon>
        <taxon>Paraneoptera</taxon>
        <taxon>Hemiptera</taxon>
        <taxon>Auchenorrhyncha</taxon>
        <taxon>Membracoidea</taxon>
        <taxon>Cicadellidae</taxon>
        <taxon>Cicadellinae</taxon>
        <taxon>Cicadellini</taxon>
        <taxon>Graphocephala</taxon>
    </lineage>
</organism>
<dbReference type="AlphaFoldDB" id="A0A1B6MNY6"/>
<keyword evidence="9 11" id="KW-1133">Transmembrane helix</keyword>
<feature type="signal peptide" evidence="11">
    <location>
        <begin position="1"/>
        <end position="19"/>
    </location>
</feature>
<sequence length="601" mass="68758">MKRFILFSFLIFFSCDVLSLESINTDIVIKNADRQIDISSQLVKTLSKLTIENTGKSVVKTIIYAVEPQFKKLVSFVGAQVTDGAKTPLKVAETQVADQPTKGFWRIHLRDNLAAGKTILVEVEMVLTNALAPFPATITQKEKQLVMYKGNHYVYSPYTVQRQTTTVNVGTRNIESYSKLNPVSQSDMAITYGPYPIEKQFSEVELIIHYENNAPFLTVTRLERSLEVSHWGNIAVEEVVDVVHTGAVLKGPFSRYEYQREAQSGVSSVKSFKTVLPAAATDVYYRDEIGNISTSHMRVLSDSVELDLRPRFPLFGGWKTHYVLGYNVPSYEYLFYSGDNYKLKMRLVDHVFDDMVVEELVTKIVLPEGSSQIQLEAPYTVQRLPDYLHYTYLDTKGRPVITVRKTNIIENHIQDFELNYVFPRVLMLQEPLLVVAFFYILFLFVVVYVRLDFSISKDETSENRMRVSGLCDKIIALQEKRTATYNAFSDLLQKLKTSRDTSSFLSAVKTLNQEHKNETAQIGDLLVKLKADAPELADRVSDLQKLDKQLKEYYNQQQTFYMEKVVPGKIGRNQFAEAESVTNKKKEECFEKICQIIKNLH</sequence>
<feature type="transmembrane region" description="Helical" evidence="11">
    <location>
        <begin position="432"/>
        <end position="451"/>
    </location>
</feature>
<proteinExistence type="inferred from homology"/>
<evidence type="ECO:0000256" key="5">
    <source>
        <dbReference type="ARBA" id="ARBA00017611"/>
    </source>
</evidence>
<dbReference type="InterPro" id="IPR007676">
    <property type="entry name" value="Ribophorin_I"/>
</dbReference>
<evidence type="ECO:0000256" key="8">
    <source>
        <dbReference type="ARBA" id="ARBA00022824"/>
    </source>
</evidence>
<evidence type="ECO:0000313" key="12">
    <source>
        <dbReference type="EMBL" id="JAT37667.1"/>
    </source>
</evidence>
<evidence type="ECO:0000256" key="6">
    <source>
        <dbReference type="ARBA" id="ARBA00022692"/>
    </source>
</evidence>
<comment type="function">
    <text evidence="1 11">Subunit of the oligosaccharyl transferase (OST) complex that catalyzes the initial transfer of a defined glycan (Glc(3)Man(9)GlcNAc(2) in eukaryotes) from the lipid carrier dolichol-pyrophosphate to an asparagine residue within an Asn-X-Ser/Thr consensus motif in nascent polypeptide chains, the first step in protein N-glycosylation. N-glycosylation occurs cotranslationally and the complex associates with the Sec61 complex at the channel-forming translocon complex that mediates protein translocation across the endoplasmic reticulum (ER). All subunits are required for a maximal enzyme activity.</text>
</comment>
<dbReference type="EMBL" id="GEBQ01002310">
    <property type="protein sequence ID" value="JAT37667.1"/>
    <property type="molecule type" value="Transcribed_RNA"/>
</dbReference>
<comment type="subunit">
    <text evidence="11">Component of the oligosaccharyltransferase (OST) complex.</text>
</comment>
<comment type="similarity">
    <text evidence="4 11">Belongs to the OST1 family.</text>
</comment>
<keyword evidence="6 11" id="KW-0812">Transmembrane</keyword>
<evidence type="ECO:0000256" key="9">
    <source>
        <dbReference type="ARBA" id="ARBA00022989"/>
    </source>
</evidence>
<feature type="chain" id="PRO_5008447424" description="Dolichyl-diphosphooligosaccharide--protein glycosyltransferase subunit 1" evidence="11">
    <location>
        <begin position="20"/>
        <end position="601"/>
    </location>
</feature>
<evidence type="ECO:0000256" key="7">
    <source>
        <dbReference type="ARBA" id="ARBA00022729"/>
    </source>
</evidence>
<dbReference type="UniPathway" id="UPA00378"/>
<evidence type="ECO:0000256" key="2">
    <source>
        <dbReference type="ARBA" id="ARBA00004115"/>
    </source>
</evidence>
<dbReference type="Pfam" id="PF04597">
    <property type="entry name" value="Ribophorin_I"/>
    <property type="match status" value="1"/>
</dbReference>
<evidence type="ECO:0000256" key="3">
    <source>
        <dbReference type="ARBA" id="ARBA00004922"/>
    </source>
</evidence>
<dbReference type="GO" id="GO:0008250">
    <property type="term" value="C:oligosaccharyltransferase complex"/>
    <property type="evidence" value="ECO:0007669"/>
    <property type="project" value="UniProtKB-UniRule"/>
</dbReference>
<keyword evidence="7 11" id="KW-0732">Signal</keyword>
<accession>A0A1B6MNY6</accession>
<dbReference type="PANTHER" id="PTHR21049">
    <property type="entry name" value="RIBOPHORIN I"/>
    <property type="match status" value="1"/>
</dbReference>
<dbReference type="PROSITE" id="PS51257">
    <property type="entry name" value="PROKAR_LIPOPROTEIN"/>
    <property type="match status" value="1"/>
</dbReference>
<evidence type="ECO:0000256" key="10">
    <source>
        <dbReference type="ARBA" id="ARBA00023136"/>
    </source>
</evidence>